<keyword evidence="3" id="KW-1185">Reference proteome</keyword>
<feature type="compositionally biased region" description="Polar residues" evidence="1">
    <location>
        <begin position="101"/>
        <end position="111"/>
    </location>
</feature>
<feature type="region of interest" description="Disordered" evidence="1">
    <location>
        <begin position="101"/>
        <end position="138"/>
    </location>
</feature>
<dbReference type="Proteomes" id="UP000193648">
    <property type="component" value="Unassembled WGS sequence"/>
</dbReference>
<dbReference type="RefSeq" id="XP_021875062.1">
    <property type="nucleotide sequence ID" value="XM_022019831.1"/>
</dbReference>
<reference evidence="2 3" key="1">
    <citation type="submission" date="2016-07" db="EMBL/GenBank/DDBJ databases">
        <title>Pervasive Adenine N6-methylation of Active Genes in Fungi.</title>
        <authorList>
            <consortium name="DOE Joint Genome Institute"/>
            <person name="Mondo S.J."/>
            <person name="Dannebaum R.O."/>
            <person name="Kuo R.C."/>
            <person name="Labutti K."/>
            <person name="Haridas S."/>
            <person name="Kuo A."/>
            <person name="Salamov A."/>
            <person name="Ahrendt S.R."/>
            <person name="Lipzen A."/>
            <person name="Sullivan W."/>
            <person name="Andreopoulos W.B."/>
            <person name="Clum A."/>
            <person name="Lindquist E."/>
            <person name="Daum C."/>
            <person name="Ramamoorthy G.K."/>
            <person name="Gryganskyi A."/>
            <person name="Culley D."/>
            <person name="Magnuson J.K."/>
            <person name="James T.Y."/>
            <person name="O'Malley M.A."/>
            <person name="Stajich J.E."/>
            <person name="Spatafora J.W."/>
            <person name="Visel A."/>
            <person name="Grigoriev I.V."/>
        </authorList>
    </citation>
    <scope>NUCLEOTIDE SEQUENCE [LARGE SCALE GENOMIC DNA]</scope>
    <source>
        <strain evidence="2 3">NRRL 3116</strain>
    </source>
</reference>
<dbReference type="GeneID" id="33561676"/>
<name>A0A1Y2FZD4_9FUNG</name>
<comment type="caution">
    <text evidence="2">The sequence shown here is derived from an EMBL/GenBank/DDBJ whole genome shotgun (WGS) entry which is preliminary data.</text>
</comment>
<feature type="compositionally biased region" description="Basic and acidic residues" evidence="1">
    <location>
        <begin position="24"/>
        <end position="33"/>
    </location>
</feature>
<feature type="compositionally biased region" description="Low complexity" evidence="1">
    <location>
        <begin position="1"/>
        <end position="23"/>
    </location>
</feature>
<feature type="compositionally biased region" description="Low complexity" evidence="1">
    <location>
        <begin position="70"/>
        <end position="85"/>
    </location>
</feature>
<dbReference type="InParanoid" id="A0A1Y2FZD4"/>
<protein>
    <submittedName>
        <fullName evidence="2">Uncharacterized protein</fullName>
    </submittedName>
</protein>
<gene>
    <name evidence="2" type="ORF">BCR41DRAFT_19266</name>
</gene>
<dbReference type="EMBL" id="MCFF01000108">
    <property type="protein sequence ID" value="ORY89530.1"/>
    <property type="molecule type" value="Genomic_DNA"/>
</dbReference>
<feature type="region of interest" description="Disordered" evidence="1">
    <location>
        <begin position="1"/>
        <end position="85"/>
    </location>
</feature>
<evidence type="ECO:0000313" key="3">
    <source>
        <dbReference type="Proteomes" id="UP000193648"/>
    </source>
</evidence>
<dbReference type="AlphaFoldDB" id="A0A1Y2FZD4"/>
<evidence type="ECO:0000256" key="1">
    <source>
        <dbReference type="SAM" id="MobiDB-lite"/>
    </source>
</evidence>
<organism evidence="2 3">
    <name type="scientific">Lobosporangium transversale</name>
    <dbReference type="NCBI Taxonomy" id="64571"/>
    <lineage>
        <taxon>Eukaryota</taxon>
        <taxon>Fungi</taxon>
        <taxon>Fungi incertae sedis</taxon>
        <taxon>Mucoromycota</taxon>
        <taxon>Mortierellomycotina</taxon>
        <taxon>Mortierellomycetes</taxon>
        <taxon>Mortierellales</taxon>
        <taxon>Mortierellaceae</taxon>
        <taxon>Lobosporangium</taxon>
    </lineage>
</organism>
<accession>A0A1Y2FZD4</accession>
<evidence type="ECO:0000313" key="2">
    <source>
        <dbReference type="EMBL" id="ORY89530.1"/>
    </source>
</evidence>
<proteinExistence type="predicted"/>
<sequence length="224" mass="24737">MSSNTRNNASSSSRTTRPVTRQQTESEAREARPTRRYNRLPLAPLSPNIRTRSTGPIYHEDASSIRIRVPDSLSPEPEPSASAFSTSYGELVRRASAGESCQTSGVCSSRGVQKGKRPREDDSGSVENSSSAPFNKRSRFLKGQDRTIELKQSVVDCICPDEFMLVFHHLRCAYKWIDGLDKTIVEQEKTINALLVRIQNLEALHASGSGSSPQNKGKAKAEDE</sequence>